<keyword evidence="3" id="KW-1185">Reference proteome</keyword>
<name>A0ABQ0LV30_MYCCL</name>
<reference evidence="2" key="1">
    <citation type="submission" date="2014-09" db="EMBL/GenBank/DDBJ databases">
        <title>Genome sequence of the luminous mushroom Mycena chlorophos for searching fungal bioluminescence genes.</title>
        <authorList>
            <person name="Tanaka Y."/>
            <person name="Kasuga D."/>
            <person name="Oba Y."/>
            <person name="Hase S."/>
            <person name="Sato K."/>
            <person name="Oba Y."/>
            <person name="Sakakibara Y."/>
        </authorList>
    </citation>
    <scope>NUCLEOTIDE SEQUENCE</scope>
</reference>
<evidence type="ECO:0000256" key="1">
    <source>
        <dbReference type="SAM" id="MobiDB-lite"/>
    </source>
</evidence>
<feature type="region of interest" description="Disordered" evidence="1">
    <location>
        <begin position="316"/>
        <end position="387"/>
    </location>
</feature>
<feature type="compositionally biased region" description="Polar residues" evidence="1">
    <location>
        <begin position="349"/>
        <end position="366"/>
    </location>
</feature>
<dbReference type="Proteomes" id="UP000815677">
    <property type="component" value="Unassembled WGS sequence"/>
</dbReference>
<sequence>MSASAYSPLATSSTSDDAIDLLEMLRTAEGSRARRHRHVAPKSTSAILFCGADQSSPDNAACAWDEQRPWRLQVVPDADTPMPPRKRQRRSNGCAAQLHASADSGKRWTGMPDGVGGVTTLDERYFSHEAKRELMLGKERCGCSRTGMGCTICGNPVGALFEPCQRHAFLSHLPNLSNSHYVFLPSAVSPPLPTPIPRRTMSSSSDGIQFDFSPRASGSDLRSLFSRIRAGGMQPEDQPASDTRTRATLPPLFPRNSPPPPPPVPTPPSAPTPAPVEEDVTAERVFEVWAEETISRATALAATTIDTPPLIDLTTPPLSAATVPRPDSPESAWANFERDWPPITRSYERSSATQGDEDSLGSTPEGTVTMREEQEKQDVVSRTLFER</sequence>
<evidence type="ECO:0000313" key="2">
    <source>
        <dbReference type="EMBL" id="GAT54427.1"/>
    </source>
</evidence>
<organism evidence="2 3">
    <name type="scientific">Mycena chlorophos</name>
    <name type="common">Agaric fungus</name>
    <name type="synonym">Agaricus chlorophos</name>
    <dbReference type="NCBI Taxonomy" id="658473"/>
    <lineage>
        <taxon>Eukaryota</taxon>
        <taxon>Fungi</taxon>
        <taxon>Dikarya</taxon>
        <taxon>Basidiomycota</taxon>
        <taxon>Agaricomycotina</taxon>
        <taxon>Agaricomycetes</taxon>
        <taxon>Agaricomycetidae</taxon>
        <taxon>Agaricales</taxon>
        <taxon>Marasmiineae</taxon>
        <taxon>Mycenaceae</taxon>
        <taxon>Mycena</taxon>
    </lineage>
</organism>
<feature type="compositionally biased region" description="Pro residues" evidence="1">
    <location>
        <begin position="251"/>
        <end position="274"/>
    </location>
</feature>
<gene>
    <name evidence="2" type="ORF">MCHLO_11283</name>
</gene>
<accession>A0ABQ0LV30</accession>
<protein>
    <submittedName>
        <fullName evidence="2">Uncharacterized protein</fullName>
    </submittedName>
</protein>
<feature type="compositionally biased region" description="Basic and acidic residues" evidence="1">
    <location>
        <begin position="370"/>
        <end position="387"/>
    </location>
</feature>
<dbReference type="EMBL" id="DF848626">
    <property type="protein sequence ID" value="GAT54427.1"/>
    <property type="molecule type" value="Genomic_DNA"/>
</dbReference>
<feature type="region of interest" description="Disordered" evidence="1">
    <location>
        <begin position="231"/>
        <end position="278"/>
    </location>
</feature>
<proteinExistence type="predicted"/>
<evidence type="ECO:0000313" key="3">
    <source>
        <dbReference type="Proteomes" id="UP000815677"/>
    </source>
</evidence>